<name>A0ABT2H2Z0_9MICO</name>
<comment type="catalytic activity">
    <reaction evidence="7">
        <text>tRNA(His) + L-histidine + ATP = L-histidyl-tRNA(His) + AMP + diphosphate + H(+)</text>
        <dbReference type="Rhea" id="RHEA:17313"/>
        <dbReference type="Rhea" id="RHEA-COMP:9665"/>
        <dbReference type="Rhea" id="RHEA-COMP:9689"/>
        <dbReference type="ChEBI" id="CHEBI:15378"/>
        <dbReference type="ChEBI" id="CHEBI:30616"/>
        <dbReference type="ChEBI" id="CHEBI:33019"/>
        <dbReference type="ChEBI" id="CHEBI:57595"/>
        <dbReference type="ChEBI" id="CHEBI:78442"/>
        <dbReference type="ChEBI" id="CHEBI:78527"/>
        <dbReference type="ChEBI" id="CHEBI:456215"/>
        <dbReference type="EC" id="6.1.1.21"/>
    </reaction>
</comment>
<evidence type="ECO:0000256" key="6">
    <source>
        <dbReference type="ARBA" id="ARBA00022917"/>
    </source>
</evidence>
<dbReference type="PANTHER" id="PTHR11476:SF7">
    <property type="entry name" value="HISTIDINE--TRNA LIGASE"/>
    <property type="match status" value="1"/>
</dbReference>
<dbReference type="InterPro" id="IPR004516">
    <property type="entry name" value="HisRS/HisZ"/>
</dbReference>
<dbReference type="InterPro" id="IPR045864">
    <property type="entry name" value="aa-tRNA-synth_II/BPL/LPL"/>
</dbReference>
<dbReference type="PROSITE" id="PS50862">
    <property type="entry name" value="AA_TRNA_LIGASE_II"/>
    <property type="match status" value="1"/>
</dbReference>
<dbReference type="SUPFAM" id="SSF55681">
    <property type="entry name" value="Class II aaRS and biotin synthetases"/>
    <property type="match status" value="1"/>
</dbReference>
<dbReference type="CDD" id="cd00773">
    <property type="entry name" value="HisRS-like_core"/>
    <property type="match status" value="1"/>
</dbReference>
<feature type="domain" description="Aminoacyl-transfer RNA synthetases class-II family profile" evidence="9">
    <location>
        <begin position="29"/>
        <end position="396"/>
    </location>
</feature>
<evidence type="ECO:0000313" key="10">
    <source>
        <dbReference type="EMBL" id="MCS5734284.1"/>
    </source>
</evidence>
<dbReference type="InterPro" id="IPR015807">
    <property type="entry name" value="His-tRNA-ligase"/>
</dbReference>
<dbReference type="EC" id="6.1.1.21" evidence="3 8"/>
<evidence type="ECO:0000256" key="8">
    <source>
        <dbReference type="NCBIfam" id="TIGR00442"/>
    </source>
</evidence>
<accession>A0ABT2H2Z0</accession>
<comment type="similarity">
    <text evidence="1">Belongs to the class-II aminoacyl-tRNA synthetase family.</text>
</comment>
<evidence type="ECO:0000256" key="3">
    <source>
        <dbReference type="ARBA" id="ARBA00012815"/>
    </source>
</evidence>
<keyword evidence="4" id="KW-0547">Nucleotide-binding</keyword>
<dbReference type="Gene3D" id="3.30.930.10">
    <property type="entry name" value="Bira Bifunctional Protein, Domain 2"/>
    <property type="match status" value="1"/>
</dbReference>
<evidence type="ECO:0000256" key="4">
    <source>
        <dbReference type="ARBA" id="ARBA00022741"/>
    </source>
</evidence>
<sequence length="457" mass="47892">MAAPVSPPRGMRDFLPADKAKRERALGVIRATYAAHGFDEIETPVVEDFGRLHAGLGGDNEKLAFNVMKRGLDAAALEQAAAADDPDQLADLGLRFDLTVPLARFYATHRAALPQVFRAVQIAPVWRAERPQKGRYRQFVQCDIDIIGEAGILAEVELLTATLATLDALGLTGCSIRINDRRILLGMLAAFGFDPAENSQVLITVDKLDKVGTAGVLDELRAKGATAGAVDALEAYFAASPPAAAAAGAPGAAAGTAPTTGSRSHDELAVESTPLTVRSVAAAVPDGVAPDAVAGLAAIGAALRDAGIDGDLVFDPFLVRGMGYYTGTIFEIEHPEFSFSLGGGGRYDGMIGRFLGEEVPACGFSIGFERIIDLIGDAGEADAEAIVLVHDKAAQPTRLLTLKSQLVARGARVRLERRTKNLAPMLDRAAASGFTSFAIVGTETTDASELDLRSLSA</sequence>
<dbReference type="InterPro" id="IPR006195">
    <property type="entry name" value="aa-tRNA-synth_II"/>
</dbReference>
<dbReference type="InterPro" id="IPR041715">
    <property type="entry name" value="HisRS-like_core"/>
</dbReference>
<reference evidence="10" key="1">
    <citation type="submission" date="2022-08" db="EMBL/GenBank/DDBJ databases">
        <authorList>
            <person name="Deng Y."/>
            <person name="Han X.-F."/>
            <person name="Zhang Y.-Q."/>
        </authorList>
    </citation>
    <scope>NUCLEOTIDE SEQUENCE</scope>
    <source>
        <strain evidence="10">CPCC 203386</strain>
    </source>
</reference>
<gene>
    <name evidence="10" type="primary">hisS</name>
    <name evidence="10" type="ORF">N1032_11105</name>
</gene>
<comment type="subunit">
    <text evidence="2">Homodimer.</text>
</comment>
<evidence type="ECO:0000313" key="11">
    <source>
        <dbReference type="Proteomes" id="UP001165586"/>
    </source>
</evidence>
<dbReference type="NCBIfam" id="TIGR00442">
    <property type="entry name" value="hisS"/>
    <property type="match status" value="1"/>
</dbReference>
<evidence type="ECO:0000259" key="9">
    <source>
        <dbReference type="PROSITE" id="PS50862"/>
    </source>
</evidence>
<evidence type="ECO:0000256" key="5">
    <source>
        <dbReference type="ARBA" id="ARBA00022840"/>
    </source>
</evidence>
<keyword evidence="10" id="KW-0436">Ligase</keyword>
<keyword evidence="5" id="KW-0067">ATP-binding</keyword>
<dbReference type="GO" id="GO:0004821">
    <property type="term" value="F:histidine-tRNA ligase activity"/>
    <property type="evidence" value="ECO:0007669"/>
    <property type="project" value="UniProtKB-EC"/>
</dbReference>
<organism evidence="10 11">
    <name type="scientific">Herbiconiux daphne</name>
    <dbReference type="NCBI Taxonomy" id="2970914"/>
    <lineage>
        <taxon>Bacteria</taxon>
        <taxon>Bacillati</taxon>
        <taxon>Actinomycetota</taxon>
        <taxon>Actinomycetes</taxon>
        <taxon>Micrococcales</taxon>
        <taxon>Microbacteriaceae</taxon>
        <taxon>Herbiconiux</taxon>
    </lineage>
</organism>
<comment type="caution">
    <text evidence="10">The sequence shown here is derived from an EMBL/GenBank/DDBJ whole genome shotgun (WGS) entry which is preliminary data.</text>
</comment>
<dbReference type="Proteomes" id="UP001165586">
    <property type="component" value="Unassembled WGS sequence"/>
</dbReference>
<evidence type="ECO:0000256" key="2">
    <source>
        <dbReference type="ARBA" id="ARBA00011738"/>
    </source>
</evidence>
<dbReference type="EMBL" id="JANLCJ010000003">
    <property type="protein sequence ID" value="MCS5734284.1"/>
    <property type="molecule type" value="Genomic_DNA"/>
</dbReference>
<keyword evidence="6" id="KW-0648">Protein biosynthesis</keyword>
<dbReference type="Pfam" id="PF13393">
    <property type="entry name" value="tRNA-synt_His"/>
    <property type="match status" value="1"/>
</dbReference>
<dbReference type="PANTHER" id="PTHR11476">
    <property type="entry name" value="HISTIDYL-TRNA SYNTHETASE"/>
    <property type="match status" value="1"/>
</dbReference>
<proteinExistence type="inferred from homology"/>
<evidence type="ECO:0000256" key="7">
    <source>
        <dbReference type="ARBA" id="ARBA00047639"/>
    </source>
</evidence>
<evidence type="ECO:0000256" key="1">
    <source>
        <dbReference type="ARBA" id="ARBA00008226"/>
    </source>
</evidence>
<protein>
    <recommendedName>
        <fullName evidence="3 8">Histidine--tRNA ligase</fullName>
        <ecNumber evidence="3 8">6.1.1.21</ecNumber>
    </recommendedName>
</protein>
<dbReference type="RefSeq" id="WP_259539123.1">
    <property type="nucleotide sequence ID" value="NZ_JANLCJ010000003.1"/>
</dbReference>
<dbReference type="PIRSF" id="PIRSF001549">
    <property type="entry name" value="His-tRNA_synth"/>
    <property type="match status" value="1"/>
</dbReference>
<keyword evidence="11" id="KW-1185">Reference proteome</keyword>